<evidence type="ECO:0000313" key="13">
    <source>
        <dbReference type="EMBL" id="VAW84262.1"/>
    </source>
</evidence>
<keyword evidence="3" id="KW-0515">Mutator protein</keyword>
<dbReference type="AlphaFoldDB" id="A0A3B0Z9P3"/>
<evidence type="ECO:0000256" key="8">
    <source>
        <dbReference type="ARBA" id="ARBA00022842"/>
    </source>
</evidence>
<dbReference type="CDD" id="cd03425">
    <property type="entry name" value="NUDIX_MutT_NudA_like"/>
    <property type="match status" value="1"/>
</dbReference>
<evidence type="ECO:0000256" key="7">
    <source>
        <dbReference type="ARBA" id="ARBA00022801"/>
    </source>
</evidence>
<name>A0A3B0Z9P3_9ZZZZ</name>
<feature type="domain" description="Nudix hydrolase" evidence="12">
    <location>
        <begin position="4"/>
        <end position="132"/>
    </location>
</feature>
<keyword evidence="5" id="KW-0479">Metal-binding</keyword>
<dbReference type="InterPro" id="IPR000086">
    <property type="entry name" value="NUDIX_hydrolase_dom"/>
</dbReference>
<dbReference type="SUPFAM" id="SSF55811">
    <property type="entry name" value="Nudix"/>
    <property type="match status" value="1"/>
</dbReference>
<dbReference type="Pfam" id="PF02581">
    <property type="entry name" value="TMP-TENI"/>
    <property type="match status" value="1"/>
</dbReference>
<dbReference type="GO" id="GO:0008413">
    <property type="term" value="F:8-oxo-7,8-dihydroguanosine triphosphate pyrophosphatase activity"/>
    <property type="evidence" value="ECO:0007669"/>
    <property type="project" value="InterPro"/>
</dbReference>
<dbReference type="InterPro" id="IPR029119">
    <property type="entry name" value="MutY_C"/>
</dbReference>
<dbReference type="NCBIfam" id="TIGR00586">
    <property type="entry name" value="mutt"/>
    <property type="match status" value="1"/>
</dbReference>
<dbReference type="GO" id="GO:0044716">
    <property type="term" value="F:8-oxo-GDP phosphatase activity"/>
    <property type="evidence" value="ECO:0007669"/>
    <property type="project" value="TreeGrafter"/>
</dbReference>
<comment type="cofactor">
    <cofactor evidence="1">
        <name>Mg(2+)</name>
        <dbReference type="ChEBI" id="CHEBI:18420"/>
    </cofactor>
</comment>
<dbReference type="InterPro" id="IPR020476">
    <property type="entry name" value="Nudix_hydrolase"/>
</dbReference>
<reference evidence="13" key="1">
    <citation type="submission" date="2018-06" db="EMBL/GenBank/DDBJ databases">
        <authorList>
            <person name="Zhirakovskaya E."/>
        </authorList>
    </citation>
    <scope>NUCLEOTIDE SEQUENCE</scope>
</reference>
<organism evidence="13">
    <name type="scientific">hydrothermal vent metagenome</name>
    <dbReference type="NCBI Taxonomy" id="652676"/>
    <lineage>
        <taxon>unclassified sequences</taxon>
        <taxon>metagenomes</taxon>
        <taxon>ecological metagenomes</taxon>
    </lineage>
</organism>
<comment type="similarity">
    <text evidence="2">Belongs to the Nudix hydrolase family.</text>
</comment>
<keyword evidence="9" id="KW-0234">DNA repair</keyword>
<keyword evidence="6" id="KW-0227">DNA damage</keyword>
<dbReference type="EMBL" id="UOFP01000036">
    <property type="protein sequence ID" value="VAW84262.1"/>
    <property type="molecule type" value="Genomic_DNA"/>
</dbReference>
<evidence type="ECO:0000256" key="2">
    <source>
        <dbReference type="ARBA" id="ARBA00005582"/>
    </source>
</evidence>
<dbReference type="GO" id="GO:0035539">
    <property type="term" value="F:8-oxo-7,8-dihydrodeoxyguanosine triphosphate pyrophosphatase activity"/>
    <property type="evidence" value="ECO:0007669"/>
    <property type="project" value="UniProtKB-EC"/>
</dbReference>
<dbReference type="PANTHER" id="PTHR47707:SF1">
    <property type="entry name" value="NUDIX HYDROLASE FAMILY PROTEIN"/>
    <property type="match status" value="1"/>
</dbReference>
<dbReference type="GO" id="GO:0044715">
    <property type="term" value="F:8-oxo-dGDP phosphatase activity"/>
    <property type="evidence" value="ECO:0007669"/>
    <property type="project" value="TreeGrafter"/>
</dbReference>
<dbReference type="CDD" id="cd00564">
    <property type="entry name" value="TMP_TenI"/>
    <property type="match status" value="1"/>
</dbReference>
<dbReference type="Gene3D" id="3.20.20.70">
    <property type="entry name" value="Aldolase class I"/>
    <property type="match status" value="1"/>
</dbReference>
<dbReference type="SUPFAM" id="SSF51391">
    <property type="entry name" value="Thiamin phosphate synthase"/>
    <property type="match status" value="1"/>
</dbReference>
<evidence type="ECO:0000259" key="12">
    <source>
        <dbReference type="PROSITE" id="PS51462"/>
    </source>
</evidence>
<dbReference type="GO" id="GO:0046872">
    <property type="term" value="F:metal ion binding"/>
    <property type="evidence" value="ECO:0007669"/>
    <property type="project" value="UniProtKB-KW"/>
</dbReference>
<gene>
    <name evidence="13" type="ORF">MNBD_GAMMA18-2168</name>
</gene>
<keyword evidence="7 13" id="KW-0378">Hydrolase</keyword>
<evidence type="ECO:0000256" key="1">
    <source>
        <dbReference type="ARBA" id="ARBA00001946"/>
    </source>
</evidence>
<dbReference type="InterPro" id="IPR047127">
    <property type="entry name" value="MutT-like"/>
</dbReference>
<evidence type="ECO:0000256" key="10">
    <source>
        <dbReference type="ARBA" id="ARBA00035861"/>
    </source>
</evidence>
<proteinExistence type="inferred from homology"/>
<comment type="catalytic activity">
    <reaction evidence="10">
        <text>8-oxo-dGTP + H2O = 8-oxo-dGMP + diphosphate + H(+)</text>
        <dbReference type="Rhea" id="RHEA:31575"/>
        <dbReference type="ChEBI" id="CHEBI:15377"/>
        <dbReference type="ChEBI" id="CHEBI:15378"/>
        <dbReference type="ChEBI" id="CHEBI:33019"/>
        <dbReference type="ChEBI" id="CHEBI:63224"/>
        <dbReference type="ChEBI" id="CHEBI:77896"/>
        <dbReference type="EC" id="3.6.1.55"/>
    </reaction>
</comment>
<evidence type="ECO:0000256" key="5">
    <source>
        <dbReference type="ARBA" id="ARBA00022723"/>
    </source>
</evidence>
<evidence type="ECO:0000256" key="3">
    <source>
        <dbReference type="ARBA" id="ARBA00022457"/>
    </source>
</evidence>
<dbReference type="NCBIfam" id="NF006530">
    <property type="entry name" value="PRK08999.1"/>
    <property type="match status" value="1"/>
</dbReference>
<evidence type="ECO:0000256" key="4">
    <source>
        <dbReference type="ARBA" id="ARBA00022705"/>
    </source>
</evidence>
<accession>A0A3B0Z9P3</accession>
<dbReference type="GO" id="GO:0006281">
    <property type="term" value="P:DNA repair"/>
    <property type="evidence" value="ECO:0007669"/>
    <property type="project" value="UniProtKB-KW"/>
</dbReference>
<dbReference type="PANTHER" id="PTHR47707">
    <property type="entry name" value="8-OXO-DGTP DIPHOSPHATASE"/>
    <property type="match status" value="1"/>
</dbReference>
<dbReference type="GO" id="GO:0006260">
    <property type="term" value="P:DNA replication"/>
    <property type="evidence" value="ECO:0007669"/>
    <property type="project" value="UniProtKB-KW"/>
</dbReference>
<sequence>MGKKSVIQVAVGVIRNDQGELLITQRHGHQHQGGCWEFPGGKIELNELVEQALQRELREELAIEVVQAEPLIMIPFEYPEYHVVLNVWQVMQFSGDPAGQEGQPVAWVSEAQLVEFTFPEANRAIISAIQLPSRYMITGKPADEPERFLQKLESALVQGIKLVQLRAKGLDDDAFLQLAKRALSLCHQYGAKLLLNGDPSLLEVLPEADGIQLSSHHSTAFDNRPIALDKLLGVSCHTREQLDQAVRINADFALLSPVQATATHPDDKPLGWSRFSSLVADVPIPVYALGGMDASLENKARQHGGQGIAAISALWNAQSQS</sequence>
<protein>
    <recommendedName>
        <fullName evidence="11">8-oxo-dGTP diphosphatase</fullName>
        <ecNumber evidence="11">3.6.1.55</ecNumber>
    </recommendedName>
</protein>
<dbReference type="EC" id="3.6.1.55" evidence="11"/>
<evidence type="ECO:0000256" key="9">
    <source>
        <dbReference type="ARBA" id="ARBA00023204"/>
    </source>
</evidence>
<dbReference type="InterPro" id="IPR003561">
    <property type="entry name" value="Mutator_MutT"/>
</dbReference>
<keyword evidence="4" id="KW-0235">DNA replication</keyword>
<dbReference type="InterPro" id="IPR036206">
    <property type="entry name" value="ThiamineP_synth_sf"/>
</dbReference>
<dbReference type="PROSITE" id="PS51462">
    <property type="entry name" value="NUDIX"/>
    <property type="match status" value="1"/>
</dbReference>
<keyword evidence="8" id="KW-0460">Magnesium</keyword>
<evidence type="ECO:0000256" key="6">
    <source>
        <dbReference type="ARBA" id="ARBA00022763"/>
    </source>
</evidence>
<dbReference type="PRINTS" id="PR00502">
    <property type="entry name" value="NUDIXFAMILY"/>
</dbReference>
<dbReference type="Gene3D" id="3.90.79.10">
    <property type="entry name" value="Nucleoside Triphosphate Pyrophosphohydrolase"/>
    <property type="match status" value="1"/>
</dbReference>
<dbReference type="GO" id="GO:0009228">
    <property type="term" value="P:thiamine biosynthetic process"/>
    <property type="evidence" value="ECO:0007669"/>
    <property type="project" value="UniProtKB-KW"/>
</dbReference>
<evidence type="ECO:0000256" key="11">
    <source>
        <dbReference type="ARBA" id="ARBA00038905"/>
    </source>
</evidence>
<dbReference type="InterPro" id="IPR013785">
    <property type="entry name" value="Aldolase_TIM"/>
</dbReference>
<dbReference type="FunFam" id="3.90.79.10:FF:000014">
    <property type="entry name" value="8-oxo-dGTP diphosphatase MutT"/>
    <property type="match status" value="1"/>
</dbReference>
<dbReference type="InterPro" id="IPR015797">
    <property type="entry name" value="NUDIX_hydrolase-like_dom_sf"/>
</dbReference>
<dbReference type="Pfam" id="PF14815">
    <property type="entry name" value="NUDIX_4"/>
    <property type="match status" value="1"/>
</dbReference>
<dbReference type="InterPro" id="IPR022998">
    <property type="entry name" value="ThiamineP_synth_TenI"/>
</dbReference>